<gene>
    <name evidence="2" type="ORF">LCGC14_0244980</name>
</gene>
<feature type="compositionally biased region" description="Acidic residues" evidence="1">
    <location>
        <begin position="103"/>
        <end position="132"/>
    </location>
</feature>
<reference evidence="2" key="1">
    <citation type="journal article" date="2015" name="Nature">
        <title>Complex archaea that bridge the gap between prokaryotes and eukaryotes.</title>
        <authorList>
            <person name="Spang A."/>
            <person name="Saw J.H."/>
            <person name="Jorgensen S.L."/>
            <person name="Zaremba-Niedzwiedzka K."/>
            <person name="Martijn J."/>
            <person name="Lind A.E."/>
            <person name="van Eijk R."/>
            <person name="Schleper C."/>
            <person name="Guy L."/>
            <person name="Ettema T.J."/>
        </authorList>
    </citation>
    <scope>NUCLEOTIDE SEQUENCE</scope>
</reference>
<protein>
    <submittedName>
        <fullName evidence="2">Uncharacterized protein</fullName>
    </submittedName>
</protein>
<name>A0A0F9WRN0_9ZZZZ</name>
<dbReference type="EMBL" id="LAZR01000125">
    <property type="protein sequence ID" value="KKN88891.1"/>
    <property type="molecule type" value="Genomic_DNA"/>
</dbReference>
<evidence type="ECO:0000313" key="2">
    <source>
        <dbReference type="EMBL" id="KKN88891.1"/>
    </source>
</evidence>
<dbReference type="AlphaFoldDB" id="A0A0F9WRN0"/>
<organism evidence="2">
    <name type="scientific">marine sediment metagenome</name>
    <dbReference type="NCBI Taxonomy" id="412755"/>
    <lineage>
        <taxon>unclassified sequences</taxon>
        <taxon>metagenomes</taxon>
        <taxon>ecological metagenomes</taxon>
    </lineage>
</organism>
<proteinExistence type="predicted"/>
<feature type="compositionally biased region" description="Low complexity" evidence="1">
    <location>
        <begin position="80"/>
        <end position="96"/>
    </location>
</feature>
<feature type="compositionally biased region" description="Basic and acidic residues" evidence="1">
    <location>
        <begin position="64"/>
        <end position="79"/>
    </location>
</feature>
<sequence length="132" mass="14914">MADTGKILVFYRETKVVCLDEDVEIVSETPEGVAVRHTYRKGTRLEFIPREKLEGIVYEDIKPDRKPRKAKEAKPKQELTVEGDVTVEGTVEPTPVAATEPVVTEEDASEDIFSESDDFDDDGDDFDDDEFE</sequence>
<comment type="caution">
    <text evidence="2">The sequence shown here is derived from an EMBL/GenBank/DDBJ whole genome shotgun (WGS) entry which is preliminary data.</text>
</comment>
<accession>A0A0F9WRN0</accession>
<feature type="region of interest" description="Disordered" evidence="1">
    <location>
        <begin position="64"/>
        <end position="132"/>
    </location>
</feature>
<evidence type="ECO:0000256" key="1">
    <source>
        <dbReference type="SAM" id="MobiDB-lite"/>
    </source>
</evidence>